<dbReference type="HAMAP" id="MF_00349">
    <property type="entry name" value="Ribosomal_eL34"/>
    <property type="match status" value="1"/>
</dbReference>
<dbReference type="PRINTS" id="PR01250">
    <property type="entry name" value="RIBOSOMALL34"/>
</dbReference>
<organism evidence="7 8">
    <name type="scientific">Thermoproteus uzoniensis (strain 768-20)</name>
    <dbReference type="NCBI Taxonomy" id="999630"/>
    <lineage>
        <taxon>Archaea</taxon>
        <taxon>Thermoproteota</taxon>
        <taxon>Thermoprotei</taxon>
        <taxon>Thermoproteales</taxon>
        <taxon>Thermoproteaceae</taxon>
        <taxon>Thermoproteus</taxon>
    </lineage>
</organism>
<evidence type="ECO:0000256" key="2">
    <source>
        <dbReference type="ARBA" id="ARBA00022980"/>
    </source>
</evidence>
<dbReference type="STRING" id="999630.TUZN_1487"/>
<evidence type="ECO:0000313" key="8">
    <source>
        <dbReference type="Proteomes" id="UP000008138"/>
    </source>
</evidence>
<dbReference type="InterPro" id="IPR047868">
    <property type="entry name" value="Ribosomal_L34e_arc-type"/>
</dbReference>
<protein>
    <recommendedName>
        <fullName evidence="4 5">Large ribosomal subunit protein eL34</fullName>
    </recommendedName>
</protein>
<dbReference type="GO" id="GO:0006412">
    <property type="term" value="P:translation"/>
    <property type="evidence" value="ECO:0007669"/>
    <property type="project" value="UniProtKB-UniRule"/>
</dbReference>
<accession>F2L231</accession>
<sequence>MFLTALTQPPMVRPALRSRSLRRVQRRTPGGRTVVHYYKRFASPPKDAVTGEPIQGVGKRVKTERGGFRPPSRPYGGYVSHKVLERALRLAVRS</sequence>
<dbReference type="EMBL" id="CP002590">
    <property type="protein sequence ID" value="AEA12958.1"/>
    <property type="molecule type" value="Genomic_DNA"/>
</dbReference>
<keyword evidence="8" id="KW-1185">Reference proteome</keyword>
<dbReference type="eggNOG" id="arCOG04168">
    <property type="taxonomic scope" value="Archaea"/>
</dbReference>
<dbReference type="HOGENOM" id="CLU_118652_2_0_2"/>
<dbReference type="AlphaFoldDB" id="F2L231"/>
<keyword evidence="2 5" id="KW-0689">Ribosomal protein</keyword>
<name>F2L231_THEU7</name>
<dbReference type="GO" id="GO:0003735">
    <property type="term" value="F:structural constituent of ribosome"/>
    <property type="evidence" value="ECO:0007669"/>
    <property type="project" value="InterPro"/>
</dbReference>
<dbReference type="Proteomes" id="UP000008138">
    <property type="component" value="Chromosome"/>
</dbReference>
<evidence type="ECO:0000313" key="7">
    <source>
        <dbReference type="EMBL" id="AEA12958.1"/>
    </source>
</evidence>
<evidence type="ECO:0000256" key="4">
    <source>
        <dbReference type="ARBA" id="ARBA00035227"/>
    </source>
</evidence>
<evidence type="ECO:0000256" key="5">
    <source>
        <dbReference type="HAMAP-Rule" id="MF_00349"/>
    </source>
</evidence>
<feature type="region of interest" description="Disordered" evidence="6">
    <location>
        <begin position="1"/>
        <end position="29"/>
    </location>
</feature>
<comment type="similarity">
    <text evidence="1 5">Belongs to the eukaryotic ribosomal protein eL34 family.</text>
</comment>
<dbReference type="KEGG" id="tuz:TUZN_1487"/>
<dbReference type="GO" id="GO:0005840">
    <property type="term" value="C:ribosome"/>
    <property type="evidence" value="ECO:0007669"/>
    <property type="project" value="UniProtKB-KW"/>
</dbReference>
<dbReference type="Pfam" id="PF01199">
    <property type="entry name" value="Ribosomal_L34e"/>
    <property type="match status" value="1"/>
</dbReference>
<dbReference type="InterPro" id="IPR008195">
    <property type="entry name" value="Ribosomal_eL34"/>
</dbReference>
<dbReference type="InterPro" id="IPR018065">
    <property type="entry name" value="Ribosomal_eL34_CS"/>
</dbReference>
<evidence type="ECO:0000256" key="6">
    <source>
        <dbReference type="SAM" id="MobiDB-lite"/>
    </source>
</evidence>
<keyword evidence="3 5" id="KW-0687">Ribonucleoprotein</keyword>
<gene>
    <name evidence="5" type="primary">rpl34e</name>
    <name evidence="7" type="ordered locus">TUZN_1487</name>
</gene>
<reference evidence="7 8" key="1">
    <citation type="journal article" date="2011" name="J. Bacteriol.">
        <title>Complete genome sequence of the thermoacidophilic crenarchaeon Thermoproteus uzoniensis 768-20.</title>
        <authorList>
            <person name="Mardanov A.V."/>
            <person name="Gumerov V.M."/>
            <person name="Beletsky A.V."/>
            <person name="Prokofeva M.I."/>
            <person name="Bonch-Osmolovskaya E.A."/>
            <person name="Ravin N.V."/>
            <person name="Skryabin K.G."/>
        </authorList>
    </citation>
    <scope>NUCLEOTIDE SEQUENCE [LARGE SCALE GENOMIC DNA]</scope>
    <source>
        <strain evidence="7 8">768-20</strain>
    </source>
</reference>
<reference key="2">
    <citation type="submission" date="2011-03" db="EMBL/GenBank/DDBJ databases">
        <title>Complete genome sequence of the thermoacidophilic crenarchaeon Thermoproteus uzoniensis 768-20.</title>
        <authorList>
            <person name="Mardanov A.V."/>
            <person name="Gumerov V.M."/>
            <person name="Beletsky A.V."/>
            <person name="Prokofeva M.I."/>
            <person name="Bonch-Osmolovskaya E.A."/>
            <person name="Ravin N.V."/>
            <person name="Skryabin K.G."/>
        </authorList>
    </citation>
    <scope>NUCLEOTIDE SEQUENCE</scope>
    <source>
        <strain>768-20</strain>
    </source>
</reference>
<evidence type="ECO:0000256" key="3">
    <source>
        <dbReference type="ARBA" id="ARBA00023274"/>
    </source>
</evidence>
<proteinExistence type="inferred from homology"/>
<dbReference type="GO" id="GO:1990904">
    <property type="term" value="C:ribonucleoprotein complex"/>
    <property type="evidence" value="ECO:0007669"/>
    <property type="project" value="UniProtKB-KW"/>
</dbReference>
<dbReference type="PROSITE" id="PS01145">
    <property type="entry name" value="RIBOSOMAL_L34E"/>
    <property type="match status" value="1"/>
</dbReference>
<evidence type="ECO:0000256" key="1">
    <source>
        <dbReference type="ARBA" id="ARBA00009875"/>
    </source>
</evidence>